<organism evidence="5 6">
    <name type="scientific">Albidovulum litorale</name>
    <dbReference type="NCBI Taxonomy" id="2984134"/>
    <lineage>
        <taxon>Bacteria</taxon>
        <taxon>Pseudomonadati</taxon>
        <taxon>Pseudomonadota</taxon>
        <taxon>Alphaproteobacteria</taxon>
        <taxon>Rhodobacterales</taxon>
        <taxon>Paracoccaceae</taxon>
        <taxon>Albidovulum</taxon>
    </lineage>
</organism>
<evidence type="ECO:0000313" key="5">
    <source>
        <dbReference type="EMBL" id="MCV2873681.1"/>
    </source>
</evidence>
<evidence type="ECO:0000259" key="4">
    <source>
        <dbReference type="Pfam" id="PF00496"/>
    </source>
</evidence>
<evidence type="ECO:0000256" key="2">
    <source>
        <dbReference type="ARBA" id="ARBA00005695"/>
    </source>
</evidence>
<evidence type="ECO:0000256" key="3">
    <source>
        <dbReference type="SAM" id="SignalP"/>
    </source>
</evidence>
<dbReference type="InterPro" id="IPR030678">
    <property type="entry name" value="Peptide/Ni-bd"/>
</dbReference>
<dbReference type="Gene3D" id="3.40.190.10">
    <property type="entry name" value="Periplasmic binding protein-like II"/>
    <property type="match status" value="1"/>
</dbReference>
<proteinExistence type="inferred from homology"/>
<feature type="domain" description="Solute-binding protein family 5" evidence="4">
    <location>
        <begin position="70"/>
        <end position="410"/>
    </location>
</feature>
<dbReference type="InterPro" id="IPR039424">
    <property type="entry name" value="SBP_5"/>
</dbReference>
<gene>
    <name evidence="5" type="ORF">OEZ71_15385</name>
</gene>
<dbReference type="Proteomes" id="UP001652564">
    <property type="component" value="Unassembled WGS sequence"/>
</dbReference>
<comment type="caution">
    <text evidence="5">The sequence shown here is derived from an EMBL/GenBank/DDBJ whole genome shotgun (WGS) entry which is preliminary data.</text>
</comment>
<keyword evidence="6" id="KW-1185">Reference proteome</keyword>
<dbReference type="PIRSF" id="PIRSF002741">
    <property type="entry name" value="MppA"/>
    <property type="match status" value="1"/>
</dbReference>
<keyword evidence="3" id="KW-0732">Signal</keyword>
<dbReference type="Gene3D" id="3.10.105.10">
    <property type="entry name" value="Dipeptide-binding Protein, Domain 3"/>
    <property type="match status" value="1"/>
</dbReference>
<accession>A0ABT2ZRA0</accession>
<protein>
    <submittedName>
        <fullName evidence="5">ABC transporter substrate-binding protein</fullName>
    </submittedName>
</protein>
<reference evidence="5 6" key="1">
    <citation type="submission" date="2022-10" db="EMBL/GenBank/DDBJ databases">
        <title>Defluviimonas sp. nov., isolated from ocean surface sediments.</title>
        <authorList>
            <person name="He W."/>
            <person name="Wang L."/>
            <person name="Zhang D.-F."/>
        </authorList>
    </citation>
    <scope>NUCLEOTIDE SEQUENCE [LARGE SCALE GENOMIC DNA]</scope>
    <source>
        <strain evidence="5 6">WL0050</strain>
    </source>
</reference>
<feature type="signal peptide" evidence="3">
    <location>
        <begin position="1"/>
        <end position="23"/>
    </location>
</feature>
<dbReference type="Pfam" id="PF00496">
    <property type="entry name" value="SBP_bac_5"/>
    <property type="match status" value="1"/>
</dbReference>
<dbReference type="SUPFAM" id="SSF53850">
    <property type="entry name" value="Periplasmic binding protein-like II"/>
    <property type="match status" value="1"/>
</dbReference>
<dbReference type="EMBL" id="JAOWKZ010000004">
    <property type="protein sequence ID" value="MCV2873681.1"/>
    <property type="molecule type" value="Genomic_DNA"/>
</dbReference>
<feature type="chain" id="PRO_5047451182" evidence="3">
    <location>
        <begin position="24"/>
        <end position="505"/>
    </location>
</feature>
<evidence type="ECO:0000256" key="1">
    <source>
        <dbReference type="ARBA" id="ARBA00004418"/>
    </source>
</evidence>
<name>A0ABT2ZRA0_9RHOB</name>
<evidence type="ECO:0000313" key="6">
    <source>
        <dbReference type="Proteomes" id="UP001652564"/>
    </source>
</evidence>
<comment type="similarity">
    <text evidence="2">Belongs to the bacterial solute-binding protein 5 family.</text>
</comment>
<sequence>MTPTVRLIVSTALATALPMTALADTLRIAIPADPGYLDPAYAGSSSEWILIDNLYPRLAKYVAGDEWTVELEAAKSVDLSDPANIAFELKSGIMWSGGYGELTAEDVEYSYERHANPDLESALAPEYALLTDVEVTGKYTGIIHLAKPSPSFWSATMTYGTGAIVSKAAAEASGGYFEATPVATTGPYRFRSFEPGQSMVLEKDPDWTGAPGAFDEIKLIAIPDDNAARVAFEAGEVDYVSGVSALEFDNWSASPPRGGQVALKQSIDPLWLGISETHPALSDIRVRHAIQKAIDIPTILQATSNGHAKQAPGIVAPGLPGYREGKLIERDVEGAKALIAEAGAEGTVIRLDYVNTANRAAIAQIMQANLAEIGLTVELNGQDEGTFWAVDEERAKDLQLHVKSWFGNPDGLYTLQCFISDQVGVWNWEGLADPDYDALVEKARETVDEGGRAAIYVQLQDMLEDSGDFLFLTHEPLTVLWRDGIVPGSLPDGRPVFGAFAKTVN</sequence>
<dbReference type="PANTHER" id="PTHR30290">
    <property type="entry name" value="PERIPLASMIC BINDING COMPONENT OF ABC TRANSPORTER"/>
    <property type="match status" value="1"/>
</dbReference>
<dbReference type="InterPro" id="IPR000914">
    <property type="entry name" value="SBP_5_dom"/>
</dbReference>
<comment type="subcellular location">
    <subcellularLocation>
        <location evidence="1">Periplasm</location>
    </subcellularLocation>
</comment>